<protein>
    <submittedName>
        <fullName evidence="1">Uncharacterized protein</fullName>
    </submittedName>
</protein>
<dbReference type="EMBL" id="JAUCMV010000001">
    <property type="protein sequence ID" value="KAK0426635.1"/>
    <property type="molecule type" value="Genomic_DNA"/>
</dbReference>
<gene>
    <name evidence="1" type="ORF">QR680_009817</name>
</gene>
<sequence length="75" mass="8462">MSDCVLSPPIPPPPRGIMRGGFTAFCPLMNRANSLNYKQFITNFELLYDLKSRQVALFGRRSGRSLWGGRRSQEG</sequence>
<comment type="caution">
    <text evidence="1">The sequence shown here is derived from an EMBL/GenBank/DDBJ whole genome shotgun (WGS) entry which is preliminary data.</text>
</comment>
<organism evidence="1 2">
    <name type="scientific">Steinernema hermaphroditum</name>
    <dbReference type="NCBI Taxonomy" id="289476"/>
    <lineage>
        <taxon>Eukaryota</taxon>
        <taxon>Metazoa</taxon>
        <taxon>Ecdysozoa</taxon>
        <taxon>Nematoda</taxon>
        <taxon>Chromadorea</taxon>
        <taxon>Rhabditida</taxon>
        <taxon>Tylenchina</taxon>
        <taxon>Panagrolaimomorpha</taxon>
        <taxon>Strongyloidoidea</taxon>
        <taxon>Steinernematidae</taxon>
        <taxon>Steinernema</taxon>
    </lineage>
</organism>
<reference evidence="1" key="1">
    <citation type="submission" date="2023-06" db="EMBL/GenBank/DDBJ databases">
        <title>Genomic analysis of the entomopathogenic nematode Steinernema hermaphroditum.</title>
        <authorList>
            <person name="Schwarz E.M."/>
            <person name="Heppert J.K."/>
            <person name="Baniya A."/>
            <person name="Schwartz H.T."/>
            <person name="Tan C.-H."/>
            <person name="Antoshechkin I."/>
            <person name="Sternberg P.W."/>
            <person name="Goodrich-Blair H."/>
            <person name="Dillman A.R."/>
        </authorList>
    </citation>
    <scope>NUCLEOTIDE SEQUENCE</scope>
    <source>
        <strain evidence="1">PS9179</strain>
        <tissue evidence="1">Whole animal</tissue>
    </source>
</reference>
<dbReference type="Proteomes" id="UP001175271">
    <property type="component" value="Unassembled WGS sequence"/>
</dbReference>
<evidence type="ECO:0000313" key="2">
    <source>
        <dbReference type="Proteomes" id="UP001175271"/>
    </source>
</evidence>
<keyword evidence="2" id="KW-1185">Reference proteome</keyword>
<name>A0AA39MAM7_9BILA</name>
<accession>A0AA39MAM7</accession>
<proteinExistence type="predicted"/>
<dbReference type="AlphaFoldDB" id="A0AA39MAM7"/>
<evidence type="ECO:0000313" key="1">
    <source>
        <dbReference type="EMBL" id="KAK0426635.1"/>
    </source>
</evidence>